<proteinExistence type="predicted"/>
<gene>
    <name evidence="6" type="ORF">DCAF_LOCUS14088</name>
</gene>
<dbReference type="InterPro" id="IPR004179">
    <property type="entry name" value="Sec63-dom"/>
</dbReference>
<dbReference type="SUPFAM" id="SSF158702">
    <property type="entry name" value="Sec63 N-terminal domain-like"/>
    <property type="match status" value="1"/>
</dbReference>
<dbReference type="Gene3D" id="2.60.40.150">
    <property type="entry name" value="C2 domain"/>
    <property type="match status" value="1"/>
</dbReference>
<dbReference type="PANTHER" id="PTHR24075">
    <property type="entry name" value="SEC63 DOMAIN-CONTAINING"/>
    <property type="match status" value="1"/>
</dbReference>
<sequence>MIDVISTNEWLSLALLAMEVSQMLIQGMWEYPNIDVMYEVLDGDTVRAGETVALLASLQRDLDGRLEEEVGPVHALRYSEAKEEDGGW</sequence>
<organism evidence="6 7">
    <name type="scientific">Dovyalis caffra</name>
    <dbReference type="NCBI Taxonomy" id="77055"/>
    <lineage>
        <taxon>Eukaryota</taxon>
        <taxon>Viridiplantae</taxon>
        <taxon>Streptophyta</taxon>
        <taxon>Embryophyta</taxon>
        <taxon>Tracheophyta</taxon>
        <taxon>Spermatophyta</taxon>
        <taxon>Magnoliopsida</taxon>
        <taxon>eudicotyledons</taxon>
        <taxon>Gunneridae</taxon>
        <taxon>Pentapetalae</taxon>
        <taxon>rosids</taxon>
        <taxon>fabids</taxon>
        <taxon>Malpighiales</taxon>
        <taxon>Salicaceae</taxon>
        <taxon>Flacourtieae</taxon>
        <taxon>Dovyalis</taxon>
    </lineage>
</organism>
<comment type="subcellular location">
    <subcellularLocation>
        <location evidence="1">Membrane</location>
        <topology evidence="1">Multi-pass membrane protein</topology>
    </subcellularLocation>
</comment>
<dbReference type="Pfam" id="PF02889">
    <property type="entry name" value="Sec63"/>
    <property type="match status" value="1"/>
</dbReference>
<evidence type="ECO:0000256" key="2">
    <source>
        <dbReference type="ARBA" id="ARBA00022692"/>
    </source>
</evidence>
<keyword evidence="3" id="KW-1133">Transmembrane helix</keyword>
<evidence type="ECO:0000259" key="5">
    <source>
        <dbReference type="Pfam" id="PF02889"/>
    </source>
</evidence>
<protein>
    <recommendedName>
        <fullName evidence="5">SEC63 domain-containing protein</fullName>
    </recommendedName>
</protein>
<name>A0AAV1RT86_9ROSI</name>
<dbReference type="Gene3D" id="1.10.3380.10">
    <property type="entry name" value="Sec63 N-terminal domain-like domain"/>
    <property type="match status" value="1"/>
</dbReference>
<evidence type="ECO:0000256" key="4">
    <source>
        <dbReference type="ARBA" id="ARBA00023136"/>
    </source>
</evidence>
<dbReference type="PANTHER" id="PTHR24075:SF5">
    <property type="entry name" value="U5 SMALL NUCLEAR RIBONUCLEOPROTEIN 200 KDA HELICASE"/>
    <property type="match status" value="1"/>
</dbReference>
<dbReference type="GO" id="GO:0003723">
    <property type="term" value="F:RNA binding"/>
    <property type="evidence" value="ECO:0007669"/>
    <property type="project" value="TreeGrafter"/>
</dbReference>
<keyword evidence="2" id="KW-0812">Transmembrane</keyword>
<evidence type="ECO:0000256" key="1">
    <source>
        <dbReference type="ARBA" id="ARBA00004141"/>
    </source>
</evidence>
<dbReference type="Proteomes" id="UP001314170">
    <property type="component" value="Unassembled WGS sequence"/>
</dbReference>
<dbReference type="AlphaFoldDB" id="A0AAV1RT86"/>
<dbReference type="GO" id="GO:0000388">
    <property type="term" value="P:spliceosome conformational change to release U4 (or U4atac) and U1 (or U11)"/>
    <property type="evidence" value="ECO:0007669"/>
    <property type="project" value="TreeGrafter"/>
</dbReference>
<keyword evidence="7" id="KW-1185">Reference proteome</keyword>
<feature type="domain" description="SEC63" evidence="5">
    <location>
        <begin position="1"/>
        <end position="53"/>
    </location>
</feature>
<dbReference type="InterPro" id="IPR035892">
    <property type="entry name" value="C2_domain_sf"/>
</dbReference>
<evidence type="ECO:0000313" key="6">
    <source>
        <dbReference type="EMBL" id="CAK7339040.1"/>
    </source>
</evidence>
<accession>A0AAV1RT86</accession>
<evidence type="ECO:0000256" key="3">
    <source>
        <dbReference type="ARBA" id="ARBA00022989"/>
    </source>
</evidence>
<reference evidence="6 7" key="1">
    <citation type="submission" date="2024-01" db="EMBL/GenBank/DDBJ databases">
        <authorList>
            <person name="Waweru B."/>
        </authorList>
    </citation>
    <scope>NUCLEOTIDE SEQUENCE [LARGE SCALE GENOMIC DNA]</scope>
</reference>
<dbReference type="GO" id="GO:0005681">
    <property type="term" value="C:spliceosomal complex"/>
    <property type="evidence" value="ECO:0007669"/>
    <property type="project" value="TreeGrafter"/>
</dbReference>
<dbReference type="EMBL" id="CAWUPB010001156">
    <property type="protein sequence ID" value="CAK7339040.1"/>
    <property type="molecule type" value="Genomic_DNA"/>
</dbReference>
<dbReference type="GO" id="GO:0003724">
    <property type="term" value="F:RNA helicase activity"/>
    <property type="evidence" value="ECO:0007669"/>
    <property type="project" value="TreeGrafter"/>
</dbReference>
<dbReference type="GO" id="GO:0016020">
    <property type="term" value="C:membrane"/>
    <property type="evidence" value="ECO:0007669"/>
    <property type="project" value="UniProtKB-SubCell"/>
</dbReference>
<keyword evidence="4" id="KW-0472">Membrane</keyword>
<evidence type="ECO:0000313" key="7">
    <source>
        <dbReference type="Proteomes" id="UP001314170"/>
    </source>
</evidence>
<comment type="caution">
    <text evidence="6">The sequence shown here is derived from an EMBL/GenBank/DDBJ whole genome shotgun (WGS) entry which is preliminary data.</text>
</comment>